<keyword evidence="2" id="KW-1185">Reference proteome</keyword>
<sequence length="107" mass="12321">MNGGNQFSAGAKFGYQQDCKVRTNSYVLDNLQHRQIICPTWVRRKRWVRMPFADVIESSVVVPRLPKESMNLPDGILNPPNEGRECTTTMHGHLPDNKQIRPDMFTH</sequence>
<dbReference type="EMBL" id="BAABJE010000016">
    <property type="protein sequence ID" value="GAA4801640.1"/>
    <property type="molecule type" value="Genomic_DNA"/>
</dbReference>
<name>A0ABP9BYW8_9GAMM</name>
<dbReference type="Proteomes" id="UP001499959">
    <property type="component" value="Unassembled WGS sequence"/>
</dbReference>
<reference evidence="2" key="1">
    <citation type="journal article" date="2019" name="Int. J. Syst. Evol. Microbiol.">
        <title>The Global Catalogue of Microorganisms (GCM) 10K type strain sequencing project: providing services to taxonomists for standard genome sequencing and annotation.</title>
        <authorList>
            <consortium name="The Broad Institute Genomics Platform"/>
            <consortium name="The Broad Institute Genome Sequencing Center for Infectious Disease"/>
            <person name="Wu L."/>
            <person name="Ma J."/>
        </authorList>
    </citation>
    <scope>NUCLEOTIDE SEQUENCE [LARGE SCALE GENOMIC DNA]</scope>
    <source>
        <strain evidence="2">JCM 18204</strain>
    </source>
</reference>
<accession>A0ABP9BYW8</accession>
<gene>
    <name evidence="1" type="ORF">GCM10023307_30260</name>
</gene>
<protein>
    <submittedName>
        <fullName evidence="1">Uncharacterized protein</fullName>
    </submittedName>
</protein>
<evidence type="ECO:0000313" key="1">
    <source>
        <dbReference type="EMBL" id="GAA4801640.1"/>
    </source>
</evidence>
<proteinExistence type="predicted"/>
<evidence type="ECO:0000313" key="2">
    <source>
        <dbReference type="Proteomes" id="UP001499959"/>
    </source>
</evidence>
<organism evidence="1 2">
    <name type="scientific">Lysobacter hankyongensis</name>
    <dbReference type="NCBI Taxonomy" id="1176535"/>
    <lineage>
        <taxon>Bacteria</taxon>
        <taxon>Pseudomonadati</taxon>
        <taxon>Pseudomonadota</taxon>
        <taxon>Gammaproteobacteria</taxon>
        <taxon>Lysobacterales</taxon>
        <taxon>Lysobacteraceae</taxon>
        <taxon>Lysobacter</taxon>
    </lineage>
</organism>
<comment type="caution">
    <text evidence="1">The sequence shown here is derived from an EMBL/GenBank/DDBJ whole genome shotgun (WGS) entry which is preliminary data.</text>
</comment>